<accession>A0A090EU38</accession>
<name>A0A090EU38_MESPL</name>
<proteinExistence type="predicted"/>
<dbReference type="AlphaFoldDB" id="A0A090EU38"/>
<dbReference type="EMBL" id="CCNB01000012">
    <property type="protein sequence ID" value="CDX35139.1"/>
    <property type="molecule type" value="Genomic_DNA"/>
</dbReference>
<feature type="region of interest" description="Disordered" evidence="1">
    <location>
        <begin position="66"/>
        <end position="94"/>
    </location>
</feature>
<dbReference type="Proteomes" id="UP000046373">
    <property type="component" value="Unassembled WGS sequence"/>
</dbReference>
<organism evidence="2 3">
    <name type="scientific">Mesorhizobium plurifarium</name>
    <dbReference type="NCBI Taxonomy" id="69974"/>
    <lineage>
        <taxon>Bacteria</taxon>
        <taxon>Pseudomonadati</taxon>
        <taxon>Pseudomonadota</taxon>
        <taxon>Alphaproteobacteria</taxon>
        <taxon>Hyphomicrobiales</taxon>
        <taxon>Phyllobacteriaceae</taxon>
        <taxon>Mesorhizobium</taxon>
    </lineage>
</organism>
<gene>
    <name evidence="2" type="ORF">MPLDJ20_20076</name>
</gene>
<reference evidence="2 3" key="1">
    <citation type="submission" date="2014-08" db="EMBL/GenBank/DDBJ databases">
        <authorList>
            <person name="Moulin Lionel"/>
        </authorList>
    </citation>
    <scope>NUCLEOTIDE SEQUENCE [LARGE SCALE GENOMIC DNA]</scope>
</reference>
<evidence type="ECO:0000256" key="1">
    <source>
        <dbReference type="SAM" id="MobiDB-lite"/>
    </source>
</evidence>
<evidence type="ECO:0000313" key="3">
    <source>
        <dbReference type="Proteomes" id="UP000046373"/>
    </source>
</evidence>
<sequence length="94" mass="10020">MNAFYPINRFYKFDQRHKCAMKSIMRSNAVAKPIEARPAANTASGSSGDDLILDFSKVMLGSTAVLARTPSRPAGAPTEPSAARTKTKSSAESA</sequence>
<evidence type="ECO:0000313" key="2">
    <source>
        <dbReference type="EMBL" id="CDX35139.1"/>
    </source>
</evidence>
<protein>
    <submittedName>
        <fullName evidence="2">Uncharacterized protein</fullName>
    </submittedName>
</protein>